<name>A0A2H6KHM7_9APIC</name>
<keyword evidence="1" id="KW-0175">Coiled coil</keyword>
<proteinExistence type="predicted"/>
<dbReference type="VEuPathDB" id="PiroplasmaDB:BOVATA_039870"/>
<protein>
    <submittedName>
        <fullName evidence="2">Extracellular matrix-binding ebh, putative</fullName>
    </submittedName>
</protein>
<reference evidence="2 3" key="1">
    <citation type="journal article" date="2017" name="BMC Genomics">
        <title>Whole-genome assembly of Babesia ovata and comparative genomics between closely related pathogens.</title>
        <authorList>
            <person name="Yamagishi J."/>
            <person name="Asada M."/>
            <person name="Hakimi H."/>
            <person name="Tanaka T.Q."/>
            <person name="Sugimoto C."/>
            <person name="Kawazu S."/>
        </authorList>
    </citation>
    <scope>NUCLEOTIDE SEQUENCE [LARGE SCALE GENOMIC DNA]</scope>
    <source>
        <strain evidence="2 3">Miyake</strain>
    </source>
</reference>
<dbReference type="InterPro" id="IPR050163">
    <property type="entry name" value="Apolipoprotein_A1/A4/E"/>
</dbReference>
<feature type="coiled-coil region" evidence="1">
    <location>
        <begin position="727"/>
        <end position="757"/>
    </location>
</feature>
<dbReference type="GeneID" id="39876264"/>
<gene>
    <name evidence="2" type="ORF">BOVATA_039870</name>
</gene>
<evidence type="ECO:0000256" key="1">
    <source>
        <dbReference type="SAM" id="Coils"/>
    </source>
</evidence>
<dbReference type="PANTHER" id="PTHR18976">
    <property type="entry name" value="APOLIPOPROTEIN"/>
    <property type="match status" value="1"/>
</dbReference>
<dbReference type="EMBL" id="BDSA01000005">
    <property type="protein sequence ID" value="GBE62494.1"/>
    <property type="molecule type" value="Genomic_DNA"/>
</dbReference>
<dbReference type="AlphaFoldDB" id="A0A2H6KHM7"/>
<accession>A0A2H6KHM7</accession>
<comment type="caution">
    <text evidence="2">The sequence shown here is derived from an EMBL/GenBank/DDBJ whole genome shotgun (WGS) entry which is preliminary data.</text>
</comment>
<organism evidence="2 3">
    <name type="scientific">Babesia ovata</name>
    <dbReference type="NCBI Taxonomy" id="189622"/>
    <lineage>
        <taxon>Eukaryota</taxon>
        <taxon>Sar</taxon>
        <taxon>Alveolata</taxon>
        <taxon>Apicomplexa</taxon>
        <taxon>Aconoidasida</taxon>
        <taxon>Piroplasmida</taxon>
        <taxon>Babesiidae</taxon>
        <taxon>Babesia</taxon>
    </lineage>
</organism>
<dbReference type="PANTHER" id="PTHR18976:SF34">
    <property type="entry name" value="LIPID-BINDING PROTEIN"/>
    <property type="match status" value="1"/>
</dbReference>
<evidence type="ECO:0000313" key="3">
    <source>
        <dbReference type="Proteomes" id="UP000236319"/>
    </source>
</evidence>
<dbReference type="Proteomes" id="UP000236319">
    <property type="component" value="Unassembled WGS sequence"/>
</dbReference>
<dbReference type="RefSeq" id="XP_028868737.1">
    <property type="nucleotide sequence ID" value="XM_029012904.1"/>
</dbReference>
<evidence type="ECO:0000313" key="2">
    <source>
        <dbReference type="EMBL" id="GBE62494.1"/>
    </source>
</evidence>
<sequence>MRVGEALQAVVAMDGDLKKDLKKVKEEIKKGIKDVIEDLNVLSLDTKVKEDLQALRGKILGLSSNVGDRSDDDSNIVGDQLKDLKNAKMQLDVLTDKDTGTIQMETKNLETNFKEKIQGPLNTKVQEVGTAIGELGGKFDSKVTSIDGILGKIKGEVGKIQGKPGRDSGLEGIVKKVKELTNAFVKGRGNNSGFNGRVGGWLEGVIGNGKGRPGTRDHKPGLQAVTSWLQQSKDAVTKHKYKESDFTDQVKNKIMQQTEISHAIAAAQGKIKQVVDGKVVDNLSAIVSACEEFVKELDKKITKTEIERFAPAIAKEIQRWMDGQGLQNFTQEADLTTAVKYILVALCASVRQVGNEINSLGTDKFGQILDQIKPIVDELNEQLEAATSKPTGQNESPAKAVDMRLGEVKNEVNNNIVTKFRENVIKELKEAVRGLPGAVQEFDRQAQTQIKAAAETAITKAAEEIKTQSGNELDVKATVETFHKAHDDIKKTLQGKLNEEVETHIGEDDPPAPAGDPKFKLAEEHFKTYNSHVDQNSVKAFDTNNPDDLKGQLPEKIQSISKEGLRSLTDVIDASGGADKQITQQTFTGPFVEITKQLEEVRKWVDERNGTGFTGETIPGKGVKNYLEHLKNGLNNGPFADGYSGLENIKTTIQNLHNNQFTTQPAAIGTAVQEIKTELKKLREKLKGKYGSKQDVITALTIIKRDGLSNGDWHNGNNFWTPNGEPLSGLGRIENELKEQNDELDEQNKQIGDAMKIVIQEIKAVLRNVGMKLKHDYITDDVVDHLQWLKHRIGQGTPYNGNLQKIYNAIRHLHDKPFNTHPDDIHKANSTIKLELTALQNVLLGSQGKEDVINTLDDLQNVGLSGDMWDKNTQGKGKSLKNIQDYLNTQQTTLSSQPTAIRGGVDQITGELTKLQKQLSDDVTKKLDDLKNHGLGSKQNWDIDEHSAKGLTTITADIEAIKSKDVDSVKHYLIALCSAIKHNARDLRDILKEVKEILLDKQLRKFYSDLYDLYFGPLNDVIQSLKAFDKYVLAASLI</sequence>
<keyword evidence="3" id="KW-1185">Reference proteome</keyword>